<dbReference type="InterPro" id="IPR036855">
    <property type="entry name" value="Znf_CCCH_sf"/>
</dbReference>
<evidence type="ECO:0000256" key="1">
    <source>
        <dbReference type="ARBA" id="ARBA00022723"/>
    </source>
</evidence>
<dbReference type="PANTHER" id="PTHR21099:SF2">
    <property type="entry name" value="SI:CH211-113E8.11"/>
    <property type="match status" value="1"/>
</dbReference>
<dbReference type="Gene3D" id="4.10.1000.10">
    <property type="entry name" value="Zinc finger, CCCH-type"/>
    <property type="match status" value="1"/>
</dbReference>
<dbReference type="PROSITE" id="PS50103">
    <property type="entry name" value="ZF_C3H1"/>
    <property type="match status" value="1"/>
</dbReference>
<evidence type="ECO:0000256" key="5">
    <source>
        <dbReference type="SAM" id="MobiDB-lite"/>
    </source>
</evidence>
<feature type="region of interest" description="Disordered" evidence="5">
    <location>
        <begin position="184"/>
        <end position="251"/>
    </location>
</feature>
<feature type="compositionally biased region" description="Polar residues" evidence="5">
    <location>
        <begin position="492"/>
        <end position="506"/>
    </location>
</feature>
<dbReference type="Proteomes" id="UP001295740">
    <property type="component" value="Unassembled WGS sequence"/>
</dbReference>
<sequence length="615" mass="63465">MAPLCKFWQQGNCRNGSNCRFEHSNANSNPFGAPSANTNRFGALSSGSNKPQDMSNPYKVTKDSIKVDLADERPTWIMSCYGPGRDAPEQLFGGYPREQSLEEVMMYIRGSENQQQAMTEVMGLYNQAEQQIQTTLGNLDGAVQFVLAGENNHPNRIDICKQNAVAGGTSGAFARDSVQGGFSSNPLISAPSTNQNPFSSAPQASPFGGGTPSFGQPSGLGQNPNPFGGAPSSSQFGQPSQMGATASAFGQSSQMGAAAPTFGQASQVGASAPAFGQASTLGQKPNPFGAGSSGPSGFGQAAQTQSAFGQPSSLGQNPNPFGSAAASASPAPFGQQPAAATSSPFGQPAGPASSSPFAQPAAASSSPFGQPAASSSGPFGQPAASSSGPFGQPAASNPFAQPTPASNDQSMDTSAPAPGASNPFGQPSSSGHQANNAFGAQPSGCGTAAPSNSNPFGQPQTQPRQPQAGAASTAKSGPYPPGSTKQHPPIENYTTQDMNGRISSFNGRPVMWKWKVDDKYVDSLPPVDPSQQQRDAKEGRRRDPPAHVPGIRKPDGSWMKVFFPNGPPAYNEDTEPDPAEYEGVKAAYATMAATGRFEGDVPEVPPMREDCMWTF</sequence>
<feature type="compositionally biased region" description="Polar residues" evidence="5">
    <location>
        <begin position="423"/>
        <end position="438"/>
    </location>
</feature>
<feature type="region of interest" description="Disordered" evidence="5">
    <location>
        <begin position="269"/>
        <end position="508"/>
    </location>
</feature>
<dbReference type="SUPFAM" id="SSF90229">
    <property type="entry name" value="CCCH zinc finger"/>
    <property type="match status" value="1"/>
</dbReference>
<feature type="compositionally biased region" description="Polar residues" evidence="5">
    <location>
        <begin position="184"/>
        <end position="203"/>
    </location>
</feature>
<protein>
    <submittedName>
        <fullName evidence="7">Uu.00g147050.m01.CDS01</fullName>
    </submittedName>
</protein>
<comment type="caution">
    <text evidence="7">The sequence shown here is derived from an EMBL/GenBank/DDBJ whole genome shotgun (WGS) entry which is preliminary data.</text>
</comment>
<feature type="compositionally biased region" description="Polar residues" evidence="5">
    <location>
        <begin position="28"/>
        <end position="55"/>
    </location>
</feature>
<evidence type="ECO:0000313" key="8">
    <source>
        <dbReference type="Proteomes" id="UP001295740"/>
    </source>
</evidence>
<dbReference type="Pfam" id="PF18044">
    <property type="entry name" value="zf-CCCH_4"/>
    <property type="match status" value="1"/>
</dbReference>
<organism evidence="7 8">
    <name type="scientific">Anthostomella pinea</name>
    <dbReference type="NCBI Taxonomy" id="933095"/>
    <lineage>
        <taxon>Eukaryota</taxon>
        <taxon>Fungi</taxon>
        <taxon>Dikarya</taxon>
        <taxon>Ascomycota</taxon>
        <taxon>Pezizomycotina</taxon>
        <taxon>Sordariomycetes</taxon>
        <taxon>Xylariomycetidae</taxon>
        <taxon>Xylariales</taxon>
        <taxon>Xylariaceae</taxon>
        <taxon>Anthostomella</taxon>
    </lineage>
</organism>
<dbReference type="GO" id="GO:0005634">
    <property type="term" value="C:nucleus"/>
    <property type="evidence" value="ECO:0007669"/>
    <property type="project" value="TreeGrafter"/>
</dbReference>
<feature type="region of interest" description="Disordered" evidence="5">
    <location>
        <begin position="520"/>
        <end position="558"/>
    </location>
</feature>
<dbReference type="PANTHER" id="PTHR21099">
    <property type="entry name" value="RAD201"/>
    <property type="match status" value="1"/>
</dbReference>
<keyword evidence="3 4" id="KW-0862">Zinc</keyword>
<feature type="compositionally biased region" description="Polar residues" evidence="5">
    <location>
        <begin position="304"/>
        <end position="316"/>
    </location>
</feature>
<dbReference type="InterPro" id="IPR041367">
    <property type="entry name" value="Znf-CCCH_4"/>
</dbReference>
<feature type="domain" description="C3H1-type" evidence="6">
    <location>
        <begin position="4"/>
        <end position="26"/>
    </location>
</feature>
<feature type="zinc finger region" description="C3H1-type" evidence="4">
    <location>
        <begin position="4"/>
        <end position="26"/>
    </location>
</feature>
<feature type="compositionally biased region" description="Polar residues" evidence="5">
    <location>
        <begin position="383"/>
        <end position="413"/>
    </location>
</feature>
<keyword evidence="1 4" id="KW-0479">Metal-binding</keyword>
<feature type="compositionally biased region" description="Basic and acidic residues" evidence="5">
    <location>
        <begin position="534"/>
        <end position="545"/>
    </location>
</feature>
<accession>A0AAI8YM19</accession>
<proteinExistence type="predicted"/>
<feature type="compositionally biased region" description="Polar residues" evidence="5">
    <location>
        <begin position="449"/>
        <end position="465"/>
    </location>
</feature>
<dbReference type="EMBL" id="CAUWAG010000012">
    <property type="protein sequence ID" value="CAJ2509679.1"/>
    <property type="molecule type" value="Genomic_DNA"/>
</dbReference>
<keyword evidence="8" id="KW-1185">Reference proteome</keyword>
<gene>
    <name evidence="7" type="ORF">KHLLAP_LOCUS10147</name>
</gene>
<evidence type="ECO:0000259" key="6">
    <source>
        <dbReference type="PROSITE" id="PS50103"/>
    </source>
</evidence>
<keyword evidence="2 4" id="KW-0863">Zinc-finger</keyword>
<reference evidence="7" key="1">
    <citation type="submission" date="2023-10" db="EMBL/GenBank/DDBJ databases">
        <authorList>
            <person name="Hackl T."/>
        </authorList>
    </citation>
    <scope>NUCLEOTIDE SEQUENCE</scope>
</reference>
<dbReference type="SMART" id="SM00356">
    <property type="entry name" value="ZnF_C3H1"/>
    <property type="match status" value="1"/>
</dbReference>
<name>A0AAI8YM19_9PEZI</name>
<dbReference type="InterPro" id="IPR000571">
    <property type="entry name" value="Znf_CCCH"/>
</dbReference>
<feature type="compositionally biased region" description="Low complexity" evidence="5">
    <location>
        <begin position="317"/>
        <end position="378"/>
    </location>
</feature>
<dbReference type="CDD" id="cd23954">
    <property type="entry name" value="AMO1_CTD"/>
    <property type="match status" value="1"/>
</dbReference>
<evidence type="ECO:0000256" key="3">
    <source>
        <dbReference type="ARBA" id="ARBA00022833"/>
    </source>
</evidence>
<feature type="region of interest" description="Disordered" evidence="5">
    <location>
        <begin position="28"/>
        <end position="58"/>
    </location>
</feature>
<feature type="compositionally biased region" description="Polar residues" evidence="5">
    <location>
        <begin position="213"/>
        <end position="251"/>
    </location>
</feature>
<evidence type="ECO:0000256" key="2">
    <source>
        <dbReference type="ARBA" id="ARBA00022771"/>
    </source>
</evidence>
<dbReference type="GO" id="GO:0008270">
    <property type="term" value="F:zinc ion binding"/>
    <property type="evidence" value="ECO:0007669"/>
    <property type="project" value="UniProtKB-KW"/>
</dbReference>
<evidence type="ECO:0000313" key="7">
    <source>
        <dbReference type="EMBL" id="CAJ2509679.1"/>
    </source>
</evidence>
<evidence type="ECO:0000256" key="4">
    <source>
        <dbReference type="PROSITE-ProRule" id="PRU00723"/>
    </source>
</evidence>
<dbReference type="AlphaFoldDB" id="A0AAI8YM19"/>